<evidence type="ECO:0000313" key="1">
    <source>
        <dbReference type="EMBL" id="MBB3188446.1"/>
    </source>
</evidence>
<dbReference type="Proteomes" id="UP000544222">
    <property type="component" value="Unassembled WGS sequence"/>
</dbReference>
<protein>
    <submittedName>
        <fullName evidence="1">Uncharacterized protein</fullName>
    </submittedName>
</protein>
<gene>
    <name evidence="1" type="ORF">FHX64_002644</name>
</gene>
<sequence length="46" mass="5545">MDYDDLDHTSLILPGRKRMNSIQAGKNMKQLYFYILTHKTLQNIRY</sequence>
<evidence type="ECO:0000313" key="2">
    <source>
        <dbReference type="Proteomes" id="UP000544222"/>
    </source>
</evidence>
<dbReference type="EMBL" id="JACHYB010000002">
    <property type="protein sequence ID" value="MBB3188446.1"/>
    <property type="molecule type" value="Genomic_DNA"/>
</dbReference>
<dbReference type="AlphaFoldDB" id="A0A7W5DT53"/>
<organism evidence="1 2">
    <name type="scientific">Microbacter margulisiae</name>
    <dbReference type="NCBI Taxonomy" id="1350067"/>
    <lineage>
        <taxon>Bacteria</taxon>
        <taxon>Pseudomonadati</taxon>
        <taxon>Bacteroidota</taxon>
        <taxon>Bacteroidia</taxon>
        <taxon>Bacteroidales</taxon>
        <taxon>Porphyromonadaceae</taxon>
        <taxon>Microbacter</taxon>
    </lineage>
</organism>
<reference evidence="1 2" key="1">
    <citation type="submission" date="2020-08" db="EMBL/GenBank/DDBJ databases">
        <title>Genomic Encyclopedia of Type Strains, Phase IV (KMG-IV): sequencing the most valuable type-strain genomes for metagenomic binning, comparative biology and taxonomic classification.</title>
        <authorList>
            <person name="Goeker M."/>
        </authorList>
    </citation>
    <scope>NUCLEOTIDE SEQUENCE [LARGE SCALE GENOMIC DNA]</scope>
    <source>
        <strain evidence="1 2">DSM 27471</strain>
    </source>
</reference>
<proteinExistence type="predicted"/>
<name>A0A7W5DT53_9PORP</name>
<keyword evidence="2" id="KW-1185">Reference proteome</keyword>
<accession>A0A7W5DT53</accession>
<comment type="caution">
    <text evidence="1">The sequence shown here is derived from an EMBL/GenBank/DDBJ whole genome shotgun (WGS) entry which is preliminary data.</text>
</comment>